<keyword evidence="6 10" id="KW-1133">Transmembrane helix</keyword>
<dbReference type="InterPro" id="IPR021720">
    <property type="entry name" value="Malectin_dom"/>
</dbReference>
<accession>A0AAU9IFA5</accession>
<evidence type="ECO:0000313" key="14">
    <source>
        <dbReference type="Proteomes" id="UP001162131"/>
    </source>
</evidence>
<keyword evidence="3 10" id="KW-0812">Transmembrane</keyword>
<dbReference type="InterPro" id="IPR013320">
    <property type="entry name" value="ConA-like_dom_sf"/>
</dbReference>
<keyword evidence="5" id="KW-0256">Endoplasmic reticulum</keyword>
<keyword evidence="4 11" id="KW-0732">Signal</keyword>
<feature type="domain" description="Malectin" evidence="12">
    <location>
        <begin position="26"/>
        <end position="185"/>
    </location>
</feature>
<evidence type="ECO:0000256" key="1">
    <source>
        <dbReference type="ARBA" id="ARBA00004115"/>
    </source>
</evidence>
<name>A0AAU9IFA5_9CILI</name>
<feature type="transmembrane region" description="Helical" evidence="10">
    <location>
        <begin position="909"/>
        <end position="931"/>
    </location>
</feature>
<proteinExistence type="inferred from homology"/>
<reference evidence="13" key="1">
    <citation type="submission" date="2021-09" db="EMBL/GenBank/DDBJ databases">
        <authorList>
            <consortium name="AG Swart"/>
            <person name="Singh M."/>
            <person name="Singh A."/>
            <person name="Seah K."/>
            <person name="Emmerich C."/>
        </authorList>
    </citation>
    <scope>NUCLEOTIDE SEQUENCE</scope>
    <source>
        <strain evidence="13">ATCC30299</strain>
    </source>
</reference>
<keyword evidence="7 10" id="KW-0472">Membrane</keyword>
<evidence type="ECO:0000256" key="3">
    <source>
        <dbReference type="ARBA" id="ARBA00022692"/>
    </source>
</evidence>
<feature type="signal peptide" evidence="11">
    <location>
        <begin position="1"/>
        <end position="22"/>
    </location>
</feature>
<dbReference type="InterPro" id="IPR009030">
    <property type="entry name" value="Growth_fac_rcpt_cys_sf"/>
</dbReference>
<evidence type="ECO:0000259" key="12">
    <source>
        <dbReference type="Pfam" id="PF11721"/>
    </source>
</evidence>
<dbReference type="PANTHER" id="PTHR13460:SF0">
    <property type="entry name" value="MALECTIN"/>
    <property type="match status" value="1"/>
</dbReference>
<dbReference type="Gene3D" id="2.60.120.430">
    <property type="entry name" value="Galactose-binding lectin"/>
    <property type="match status" value="1"/>
</dbReference>
<evidence type="ECO:0000256" key="9">
    <source>
        <dbReference type="ARBA" id="ARBA00023277"/>
    </source>
</evidence>
<feature type="chain" id="PRO_5043572004" description="Malectin domain-containing protein" evidence="11">
    <location>
        <begin position="23"/>
        <end position="960"/>
    </location>
</feature>
<dbReference type="EMBL" id="CAJZBQ010000006">
    <property type="protein sequence ID" value="CAG9312530.1"/>
    <property type="molecule type" value="Genomic_DNA"/>
</dbReference>
<evidence type="ECO:0000256" key="7">
    <source>
        <dbReference type="ARBA" id="ARBA00023136"/>
    </source>
</evidence>
<dbReference type="PANTHER" id="PTHR13460">
    <property type="match status" value="1"/>
</dbReference>
<dbReference type="Gene3D" id="2.10.220.10">
    <property type="entry name" value="Hormone Receptor, Insulin-like Growth Factor Receptor 1, Chain A, domain 2"/>
    <property type="match status" value="1"/>
</dbReference>
<dbReference type="Pfam" id="PF11721">
    <property type="entry name" value="Malectin"/>
    <property type="match status" value="1"/>
</dbReference>
<evidence type="ECO:0000256" key="5">
    <source>
        <dbReference type="ARBA" id="ARBA00022824"/>
    </source>
</evidence>
<dbReference type="Gene3D" id="2.60.120.200">
    <property type="match status" value="1"/>
</dbReference>
<evidence type="ECO:0000256" key="6">
    <source>
        <dbReference type="ARBA" id="ARBA00022989"/>
    </source>
</evidence>
<dbReference type="SUPFAM" id="SSF57184">
    <property type="entry name" value="Growth factor receptor domain"/>
    <property type="match status" value="2"/>
</dbReference>
<dbReference type="InterPro" id="IPR039155">
    <property type="entry name" value="MLEC"/>
</dbReference>
<gene>
    <name evidence="13" type="ORF">BSTOLATCC_MIC6630</name>
</gene>
<evidence type="ECO:0000256" key="4">
    <source>
        <dbReference type="ARBA" id="ARBA00022729"/>
    </source>
</evidence>
<dbReference type="GO" id="GO:0030246">
    <property type="term" value="F:carbohydrate binding"/>
    <property type="evidence" value="ECO:0007669"/>
    <property type="project" value="InterPro"/>
</dbReference>
<keyword evidence="8" id="KW-0325">Glycoprotein</keyword>
<protein>
    <recommendedName>
        <fullName evidence="12">Malectin domain-containing protein</fullName>
    </recommendedName>
</protein>
<dbReference type="AlphaFoldDB" id="A0AAU9IFA5"/>
<dbReference type="Pfam" id="PF13385">
    <property type="entry name" value="Laminin_G_3"/>
    <property type="match status" value="1"/>
</dbReference>
<evidence type="ECO:0000256" key="11">
    <source>
        <dbReference type="SAM" id="SignalP"/>
    </source>
</evidence>
<dbReference type="SMART" id="SM00261">
    <property type="entry name" value="FU"/>
    <property type="match status" value="3"/>
</dbReference>
<comment type="subcellular location">
    <subcellularLocation>
        <location evidence="1">Endoplasmic reticulum membrane</location>
        <topology evidence="1">Single-pass type I membrane protein</topology>
    </subcellularLocation>
</comment>
<feature type="transmembrane region" description="Helical" evidence="10">
    <location>
        <begin position="870"/>
        <end position="897"/>
    </location>
</feature>
<evidence type="ECO:0000256" key="2">
    <source>
        <dbReference type="ARBA" id="ARBA00009141"/>
    </source>
</evidence>
<evidence type="ECO:0000313" key="13">
    <source>
        <dbReference type="EMBL" id="CAG9312530.1"/>
    </source>
</evidence>
<dbReference type="InterPro" id="IPR006212">
    <property type="entry name" value="Furin_repeat"/>
</dbReference>
<keyword evidence="14" id="KW-1185">Reference proteome</keyword>
<evidence type="ECO:0000256" key="10">
    <source>
        <dbReference type="SAM" id="Phobius"/>
    </source>
</evidence>
<dbReference type="Proteomes" id="UP001162131">
    <property type="component" value="Unassembled WGS sequence"/>
</dbReference>
<comment type="similarity">
    <text evidence="2">Belongs to the malectin family.</text>
</comment>
<evidence type="ECO:0000256" key="8">
    <source>
        <dbReference type="ARBA" id="ARBA00023180"/>
    </source>
</evidence>
<organism evidence="13 14">
    <name type="scientific">Blepharisma stoltei</name>
    <dbReference type="NCBI Taxonomy" id="1481888"/>
    <lineage>
        <taxon>Eukaryota</taxon>
        <taxon>Sar</taxon>
        <taxon>Alveolata</taxon>
        <taxon>Ciliophora</taxon>
        <taxon>Postciliodesmatophora</taxon>
        <taxon>Heterotrichea</taxon>
        <taxon>Heterotrichida</taxon>
        <taxon>Blepharismidae</taxon>
        <taxon>Blepharisma</taxon>
    </lineage>
</organism>
<keyword evidence="9" id="KW-0119">Carbohydrate metabolism</keyword>
<sequence>MIRHLYFGLIALNFLLVYTLDGSNIALAINAGGEEYASSLGFSYIDDTNYYAGKYCDALQNLNTINNTVNGFIYQSCRLCKGTWEYNLPISSEGSYVLVLQFAEIQYEYTNQRVFNVTIGDHVVASHLDLVAAAGFLTAYDIFISFNFLDRNVSIDGRVASGAYQDGNLQVRFYAVIERPALSGLILVKGECTVADNCNMCYQERCLECNNHDLTCNKCINNASINNGVCQCNEDTFWEESLRSCVPCNLCNNCVDCMLCASSFYMYLGWCVSKCPDGFIESDSDCVENDPFIFYLSFDTLKGVVYDKQSKIPAVTGNSIDFYPDYDEFDPVAAFNRGFYFNGVSSLMHLPPYSEYSDPVLSFGYSFTFAIWINIENSFGSIISKQDLLYNPIFSLQIVAGVPLISLNLKTAGLSPFFYLQSLESYEWAHIAFAVEYANIKQANMILYLNGVINSQLAFGSDYFEDTKTDITFTIGAEKDSAGYKSYFKGFIYDIKGYNSVASISTLSSPAGQCTENCKACLTNGTCIPNCLISQYWYGPQYNKCYKCSSGCPSCRASSSNCNLCKNPKCESCYDFTSESCTKCAAGAFNTTNCQCNYGLAWNSTLGVCEPCHQWQFKANDSCYDCPPLCAECDSESKCTRCISNATLSSGSCICSPGYTGTEACIDIPFDVSLSINENNTLVLNFSEALKQDLRKDQISIKIHNDTIPSWSVSKLSSTEFLISCRFEGEISKGTNITIYFVNSASIVSVSGGLIHEKYLESALYSSSIKYHQQSAFDFNFPDSPGEIVAFLSILSGLISPNPSALLTILNNIQIFTYIPYADYPLSDKVSDFLKSLTDFKLVPNLFLLFIDQSNSAPYSRASKFGYNSYLLLVNIGDNLVLISFIYIAIFLAYLIRINSQRYILSNKFGFFLQFLIASYLDHSFSAVVGILSTTTDKVFDNALYSTNYFLCWFVVVMVI</sequence>
<dbReference type="SUPFAM" id="SSF49899">
    <property type="entry name" value="Concanavalin A-like lectins/glucanases"/>
    <property type="match status" value="1"/>
</dbReference>
<comment type="caution">
    <text evidence="13">The sequence shown here is derived from an EMBL/GenBank/DDBJ whole genome shotgun (WGS) entry which is preliminary data.</text>
</comment>
<dbReference type="GO" id="GO:0005789">
    <property type="term" value="C:endoplasmic reticulum membrane"/>
    <property type="evidence" value="ECO:0007669"/>
    <property type="project" value="UniProtKB-SubCell"/>
</dbReference>